<feature type="region of interest" description="Disordered" evidence="5">
    <location>
        <begin position="1"/>
        <end position="22"/>
    </location>
</feature>
<evidence type="ECO:0000256" key="4">
    <source>
        <dbReference type="ARBA" id="ARBA00022490"/>
    </source>
</evidence>
<dbReference type="AlphaFoldDB" id="A0A917CLV8"/>
<dbReference type="Pfam" id="PF02631">
    <property type="entry name" value="RecX_HTH2"/>
    <property type="match status" value="1"/>
</dbReference>
<dbReference type="EMBL" id="BMFO01000002">
    <property type="protein sequence ID" value="GGF92099.1"/>
    <property type="molecule type" value="Genomic_DNA"/>
</dbReference>
<sequence>MVRREHSRRELKRKLAQRGKDAGEIDAALETLSRQDFQNDERFAQALARSRQSAGYGPIRIRAEMSQHALDGETVEQAISALACDWLDMAKDLIERRYLRKIQADPAQVRKAVDFLLRRGFDTRTAYAAARVADWADGAENLPEDP</sequence>
<reference evidence="9" key="1">
    <citation type="journal article" date="2014" name="Int. J. Syst. Evol. Microbiol.">
        <title>Complete genome sequence of Corynebacterium casei LMG S-19264T (=DSM 44701T), isolated from a smear-ripened cheese.</title>
        <authorList>
            <consortium name="US DOE Joint Genome Institute (JGI-PGF)"/>
            <person name="Walter F."/>
            <person name="Albersmeier A."/>
            <person name="Kalinowski J."/>
            <person name="Ruckert C."/>
        </authorList>
    </citation>
    <scope>NUCLEOTIDE SEQUENCE</scope>
    <source>
        <strain evidence="9">CGMCC 1.12726</strain>
    </source>
</reference>
<dbReference type="InterPro" id="IPR036388">
    <property type="entry name" value="WH-like_DNA-bd_sf"/>
</dbReference>
<comment type="similarity">
    <text evidence="2">Belongs to the RecX family.</text>
</comment>
<organism evidence="9 10">
    <name type="scientific">Arenimonas maotaiensis</name>
    <dbReference type="NCBI Taxonomy" id="1446479"/>
    <lineage>
        <taxon>Bacteria</taxon>
        <taxon>Pseudomonadati</taxon>
        <taxon>Pseudomonadota</taxon>
        <taxon>Gammaproteobacteria</taxon>
        <taxon>Lysobacterales</taxon>
        <taxon>Lysobacteraceae</taxon>
        <taxon>Arenimonas</taxon>
    </lineage>
</organism>
<evidence type="ECO:0000313" key="9">
    <source>
        <dbReference type="EMBL" id="GGF92099.1"/>
    </source>
</evidence>
<dbReference type="Proteomes" id="UP000632858">
    <property type="component" value="Unassembled WGS sequence"/>
</dbReference>
<dbReference type="InterPro" id="IPR053926">
    <property type="entry name" value="RecX_HTH_1st"/>
</dbReference>
<dbReference type="GO" id="GO:0005737">
    <property type="term" value="C:cytoplasm"/>
    <property type="evidence" value="ECO:0007669"/>
    <property type="project" value="UniProtKB-SubCell"/>
</dbReference>
<dbReference type="GO" id="GO:0006282">
    <property type="term" value="P:regulation of DNA repair"/>
    <property type="evidence" value="ECO:0007669"/>
    <property type="project" value="InterPro"/>
</dbReference>
<protein>
    <recommendedName>
        <fullName evidence="3">Regulatory protein RecX</fullName>
    </recommendedName>
</protein>
<dbReference type="Gene3D" id="1.10.10.10">
    <property type="entry name" value="Winged helix-like DNA-binding domain superfamily/Winged helix DNA-binding domain"/>
    <property type="match status" value="3"/>
</dbReference>
<proteinExistence type="inferred from homology"/>
<evidence type="ECO:0000256" key="5">
    <source>
        <dbReference type="SAM" id="MobiDB-lite"/>
    </source>
</evidence>
<feature type="domain" description="RecX second three-helical" evidence="6">
    <location>
        <begin position="39"/>
        <end position="79"/>
    </location>
</feature>
<dbReference type="Pfam" id="PF21982">
    <property type="entry name" value="RecX_HTH1"/>
    <property type="match status" value="1"/>
</dbReference>
<gene>
    <name evidence="9" type="primary">recX</name>
    <name evidence="9" type="ORF">GCM10010960_12500</name>
</gene>
<dbReference type="Pfam" id="PF21981">
    <property type="entry name" value="RecX_HTH3"/>
    <property type="match status" value="1"/>
</dbReference>
<feature type="domain" description="RecX first three-helical" evidence="8">
    <location>
        <begin position="3"/>
        <end position="32"/>
    </location>
</feature>
<evidence type="ECO:0000256" key="3">
    <source>
        <dbReference type="ARBA" id="ARBA00018111"/>
    </source>
</evidence>
<accession>A0A917CLV8</accession>
<keyword evidence="4" id="KW-0963">Cytoplasm</keyword>
<feature type="domain" description="RecX third three-helical" evidence="7">
    <location>
        <begin position="87"/>
        <end position="123"/>
    </location>
</feature>
<dbReference type="PANTHER" id="PTHR33602">
    <property type="entry name" value="REGULATORY PROTEIN RECX FAMILY PROTEIN"/>
    <property type="match status" value="1"/>
</dbReference>
<dbReference type="PANTHER" id="PTHR33602:SF1">
    <property type="entry name" value="REGULATORY PROTEIN RECX FAMILY PROTEIN"/>
    <property type="match status" value="1"/>
</dbReference>
<evidence type="ECO:0000259" key="7">
    <source>
        <dbReference type="Pfam" id="PF21981"/>
    </source>
</evidence>
<evidence type="ECO:0000256" key="2">
    <source>
        <dbReference type="ARBA" id="ARBA00009695"/>
    </source>
</evidence>
<feature type="compositionally biased region" description="Basic residues" evidence="5">
    <location>
        <begin position="1"/>
        <end position="17"/>
    </location>
</feature>
<keyword evidence="10" id="KW-1185">Reference proteome</keyword>
<evidence type="ECO:0000256" key="1">
    <source>
        <dbReference type="ARBA" id="ARBA00004496"/>
    </source>
</evidence>
<comment type="subcellular location">
    <subcellularLocation>
        <location evidence="1">Cytoplasm</location>
    </subcellularLocation>
</comment>
<evidence type="ECO:0000259" key="8">
    <source>
        <dbReference type="Pfam" id="PF21982"/>
    </source>
</evidence>
<dbReference type="InterPro" id="IPR053924">
    <property type="entry name" value="RecX_HTH_2nd"/>
</dbReference>
<dbReference type="InterPro" id="IPR053925">
    <property type="entry name" value="RecX_HTH_3rd"/>
</dbReference>
<reference evidence="9" key="2">
    <citation type="submission" date="2020-09" db="EMBL/GenBank/DDBJ databases">
        <authorList>
            <person name="Sun Q."/>
            <person name="Zhou Y."/>
        </authorList>
    </citation>
    <scope>NUCLEOTIDE SEQUENCE</scope>
    <source>
        <strain evidence="9">CGMCC 1.12726</strain>
    </source>
</reference>
<evidence type="ECO:0000313" key="10">
    <source>
        <dbReference type="Proteomes" id="UP000632858"/>
    </source>
</evidence>
<name>A0A917CLV8_9GAMM</name>
<evidence type="ECO:0000259" key="6">
    <source>
        <dbReference type="Pfam" id="PF02631"/>
    </source>
</evidence>
<comment type="caution">
    <text evidence="9">The sequence shown here is derived from an EMBL/GenBank/DDBJ whole genome shotgun (WGS) entry which is preliminary data.</text>
</comment>
<dbReference type="InterPro" id="IPR003783">
    <property type="entry name" value="Regulatory_RecX"/>
</dbReference>